<organism evidence="3 4">
    <name type="scientific">Cercophora newfieldiana</name>
    <dbReference type="NCBI Taxonomy" id="92897"/>
    <lineage>
        <taxon>Eukaryota</taxon>
        <taxon>Fungi</taxon>
        <taxon>Dikarya</taxon>
        <taxon>Ascomycota</taxon>
        <taxon>Pezizomycotina</taxon>
        <taxon>Sordariomycetes</taxon>
        <taxon>Sordariomycetidae</taxon>
        <taxon>Sordariales</taxon>
        <taxon>Lasiosphaeriaceae</taxon>
        <taxon>Cercophora</taxon>
    </lineage>
</organism>
<keyword evidence="1" id="KW-0694">RNA-binding</keyword>
<dbReference type="InterPro" id="IPR000504">
    <property type="entry name" value="RRM_dom"/>
</dbReference>
<name>A0AA39YMB0_9PEZI</name>
<keyword evidence="4" id="KW-1185">Reference proteome</keyword>
<sequence length="377" mass="43628">MMHFPFITSYSQSHPKDFGVVRIKNIPYATSRSEILAIFGRKARLPRDTEEPVHIIMDKSTCKTQDAFVEFATVNDAIKAVRRFQDSVKQHHRPRLENRLLDMELSSQAELLKALFPFACGVTWNGAAPYIGPEVPGEPWTVFKGYVTEEEMTLLVRFVEVPSRSPFAKDCPQRPYECMISTLKKIPWFRPDTITVMERHIIFTATIRLCGLLRGALDAPRYDSQGNHINDTLLRRFFNAAMLCPGFSVVQKDNIAFACRFDEKKHHHFNIPRHANSWVYQHIVCPKPSVPVDVLEYYIALIREETVLSARENNIRELYERIAQQPHDTDDTGYFGFAWLDLNLPHQKELIHWSIASLGDHEMAVLQRIVHRALTRR</sequence>
<gene>
    <name evidence="3" type="ORF">B0T16DRAFT_319790</name>
</gene>
<feature type="domain" description="RRM" evidence="2">
    <location>
        <begin position="19"/>
        <end position="108"/>
    </location>
</feature>
<evidence type="ECO:0000313" key="3">
    <source>
        <dbReference type="EMBL" id="KAK0655198.1"/>
    </source>
</evidence>
<dbReference type="SUPFAM" id="SSF54928">
    <property type="entry name" value="RNA-binding domain, RBD"/>
    <property type="match status" value="1"/>
</dbReference>
<dbReference type="Proteomes" id="UP001174936">
    <property type="component" value="Unassembled WGS sequence"/>
</dbReference>
<dbReference type="GO" id="GO:0003723">
    <property type="term" value="F:RNA binding"/>
    <property type="evidence" value="ECO:0007669"/>
    <property type="project" value="UniProtKB-UniRule"/>
</dbReference>
<evidence type="ECO:0000259" key="2">
    <source>
        <dbReference type="PROSITE" id="PS50102"/>
    </source>
</evidence>
<reference evidence="3" key="1">
    <citation type="submission" date="2023-06" db="EMBL/GenBank/DDBJ databases">
        <title>Genome-scale phylogeny and comparative genomics of the fungal order Sordariales.</title>
        <authorList>
            <consortium name="Lawrence Berkeley National Laboratory"/>
            <person name="Hensen N."/>
            <person name="Bonometti L."/>
            <person name="Westerberg I."/>
            <person name="Brannstrom I.O."/>
            <person name="Guillou S."/>
            <person name="Cros-Aarteil S."/>
            <person name="Calhoun S."/>
            <person name="Haridas S."/>
            <person name="Kuo A."/>
            <person name="Mondo S."/>
            <person name="Pangilinan J."/>
            <person name="Riley R."/>
            <person name="Labutti K."/>
            <person name="Andreopoulos B."/>
            <person name="Lipzen A."/>
            <person name="Chen C."/>
            <person name="Yanf M."/>
            <person name="Daum C."/>
            <person name="Ng V."/>
            <person name="Clum A."/>
            <person name="Steindorff A."/>
            <person name="Ohm R."/>
            <person name="Martin F."/>
            <person name="Silar P."/>
            <person name="Natvig D."/>
            <person name="Lalanne C."/>
            <person name="Gautier V."/>
            <person name="Ament-Velasquez S.L."/>
            <person name="Kruys A."/>
            <person name="Hutchinson M.I."/>
            <person name="Powell A.J."/>
            <person name="Barry K."/>
            <person name="Miller A.N."/>
            <person name="Grigoriev I.V."/>
            <person name="Debuchy R."/>
            <person name="Gladieux P."/>
            <person name="Thoren M.H."/>
            <person name="Johannesson H."/>
        </authorList>
    </citation>
    <scope>NUCLEOTIDE SEQUENCE</scope>
    <source>
        <strain evidence="3">SMH2532-1</strain>
    </source>
</reference>
<protein>
    <recommendedName>
        <fullName evidence="2">RRM domain-containing protein</fullName>
    </recommendedName>
</protein>
<dbReference type="PROSITE" id="PS50102">
    <property type="entry name" value="RRM"/>
    <property type="match status" value="1"/>
</dbReference>
<comment type="caution">
    <text evidence="3">The sequence shown here is derived from an EMBL/GenBank/DDBJ whole genome shotgun (WGS) entry which is preliminary data.</text>
</comment>
<dbReference type="InterPro" id="IPR035979">
    <property type="entry name" value="RBD_domain_sf"/>
</dbReference>
<evidence type="ECO:0000313" key="4">
    <source>
        <dbReference type="Proteomes" id="UP001174936"/>
    </source>
</evidence>
<evidence type="ECO:0000256" key="1">
    <source>
        <dbReference type="PROSITE-ProRule" id="PRU00176"/>
    </source>
</evidence>
<dbReference type="Gene3D" id="3.30.70.330">
    <property type="match status" value="1"/>
</dbReference>
<dbReference type="EMBL" id="JAULSV010000001">
    <property type="protein sequence ID" value="KAK0655198.1"/>
    <property type="molecule type" value="Genomic_DNA"/>
</dbReference>
<dbReference type="AlphaFoldDB" id="A0AA39YMB0"/>
<proteinExistence type="predicted"/>
<accession>A0AA39YMB0</accession>
<dbReference type="InterPro" id="IPR012677">
    <property type="entry name" value="Nucleotide-bd_a/b_plait_sf"/>
</dbReference>